<name>A0ABZ0TJY6_9SPHI</name>
<dbReference type="Proteomes" id="UP001324380">
    <property type="component" value="Chromosome"/>
</dbReference>
<keyword evidence="3" id="KW-1185">Reference proteome</keyword>
<protein>
    <submittedName>
        <fullName evidence="2">Carboxypeptidase-like regulatory domain-containing protein</fullName>
    </submittedName>
</protein>
<evidence type="ECO:0000256" key="1">
    <source>
        <dbReference type="SAM" id="SignalP"/>
    </source>
</evidence>
<feature type="chain" id="PRO_5045859789" evidence="1">
    <location>
        <begin position="19"/>
        <end position="374"/>
    </location>
</feature>
<reference evidence="2 3" key="1">
    <citation type="submission" date="2023-11" db="EMBL/GenBank/DDBJ databases">
        <title>Analysis of the Genomes of Mucilaginibacter gossypii cycad 4 and M. sabulilitoris SNA2: microbes with the potential for plant growth promotion.</title>
        <authorList>
            <person name="Hirsch A.M."/>
            <person name="Humm E."/>
            <person name="Rubbi M."/>
            <person name="Del Vecchio G."/>
            <person name="Ha S.M."/>
            <person name="Pellegrini M."/>
            <person name="Gunsalus R.P."/>
        </authorList>
    </citation>
    <scope>NUCLEOTIDE SEQUENCE [LARGE SCALE GENOMIC DNA]</scope>
    <source>
        <strain evidence="2 3">SNA2</strain>
    </source>
</reference>
<gene>
    <name evidence="2" type="ORF">SNE25_29560</name>
</gene>
<organism evidence="2 3">
    <name type="scientific">Mucilaginibacter sabulilitoris</name>
    <dbReference type="NCBI Taxonomy" id="1173583"/>
    <lineage>
        <taxon>Bacteria</taxon>
        <taxon>Pseudomonadati</taxon>
        <taxon>Bacteroidota</taxon>
        <taxon>Sphingobacteriia</taxon>
        <taxon>Sphingobacteriales</taxon>
        <taxon>Sphingobacteriaceae</taxon>
        <taxon>Mucilaginibacter</taxon>
    </lineage>
</organism>
<proteinExistence type="predicted"/>
<accession>A0ABZ0TJY6</accession>
<feature type="signal peptide" evidence="1">
    <location>
        <begin position="1"/>
        <end position="18"/>
    </location>
</feature>
<dbReference type="Gene3D" id="2.60.40.1120">
    <property type="entry name" value="Carboxypeptidase-like, regulatory domain"/>
    <property type="match status" value="1"/>
</dbReference>
<dbReference type="EMBL" id="CP139558">
    <property type="protein sequence ID" value="WPU93467.1"/>
    <property type="molecule type" value="Genomic_DNA"/>
</dbReference>
<evidence type="ECO:0000313" key="2">
    <source>
        <dbReference type="EMBL" id="WPU93467.1"/>
    </source>
</evidence>
<dbReference type="InterPro" id="IPR008969">
    <property type="entry name" value="CarboxyPept-like_regulatory"/>
</dbReference>
<dbReference type="Pfam" id="PF13715">
    <property type="entry name" value="CarbopepD_reg_2"/>
    <property type="match status" value="1"/>
</dbReference>
<evidence type="ECO:0000313" key="3">
    <source>
        <dbReference type="Proteomes" id="UP001324380"/>
    </source>
</evidence>
<sequence>MLRFSLLFILLLPAVCFAQLKITGKIINADDKKPVANASVFLNNASTGNKTADDGSFMLSNVRPGQYDVIVSIVGYETHSQQLLVNNSNITLSVIALKPKTIELKEVKIQPNANWERYYAQFKRQFLGTTANAAQCRILNPDLLDFEYDKKTHTLEASSYDFLEVENKALGYKIKYKLNKFSYDSGKGFLYYEGISVFEDMKGNKGKIRKWKKHRQDAYLGSPMHFLRSIITNQLTSQGFEVFKLIRKPNPEYKGGLFDSKNKYLQTLIKQPLDLSAFAKRTDKAGFYALGFNDCLYIMYNKKSSSTPDDIYRPLDMPDYATSIATPDEHEAYAFFDNNGIISNPRSIIFEGDWGIYRMAEMLPVDYEPPAQGK</sequence>
<dbReference type="SUPFAM" id="SSF49464">
    <property type="entry name" value="Carboxypeptidase regulatory domain-like"/>
    <property type="match status" value="1"/>
</dbReference>
<keyword evidence="1" id="KW-0732">Signal</keyword>
<dbReference type="RefSeq" id="WP_321562603.1">
    <property type="nucleotide sequence ID" value="NZ_CP139558.1"/>
</dbReference>